<dbReference type="GO" id="GO:0006412">
    <property type="term" value="P:translation"/>
    <property type="evidence" value="ECO:0007669"/>
    <property type="project" value="TreeGrafter"/>
</dbReference>
<dbReference type="Proteomes" id="UP001149165">
    <property type="component" value="Unassembled WGS sequence"/>
</dbReference>
<dbReference type="AlphaFoldDB" id="A0A9W9FVJ0"/>
<feature type="compositionally biased region" description="Polar residues" evidence="7">
    <location>
        <begin position="119"/>
        <end position="135"/>
    </location>
</feature>
<sequence length="135" mass="15313">MVKPSAPMMARLRLTTKATNKGYYKGTRTGSMGQFVKQGNYVINWEKVRTYVVPEDLASFRLTPFVSRKVEPKRDQYFKEINRNGRTVTVVDSLKGQDYLNIWGDKNAEEVVERETAESVANQSEAAKNAGPFSQ</sequence>
<dbReference type="GO" id="GO:0003735">
    <property type="term" value="F:structural constituent of ribosome"/>
    <property type="evidence" value="ECO:0007669"/>
    <property type="project" value="InterPro"/>
</dbReference>
<reference evidence="8" key="1">
    <citation type="submission" date="2022-11" db="EMBL/GenBank/DDBJ databases">
        <authorList>
            <person name="Petersen C."/>
        </authorList>
    </citation>
    <scope>NUCLEOTIDE SEQUENCE</scope>
    <source>
        <strain evidence="8">IBT 30069</strain>
    </source>
</reference>
<evidence type="ECO:0000256" key="4">
    <source>
        <dbReference type="ARBA" id="ARBA00022980"/>
    </source>
</evidence>
<dbReference type="GO" id="GO:0005762">
    <property type="term" value="C:mitochondrial large ribosomal subunit"/>
    <property type="evidence" value="ECO:0007669"/>
    <property type="project" value="InterPro"/>
</dbReference>
<comment type="caution">
    <text evidence="8">The sequence shown here is derived from an EMBL/GenBank/DDBJ whole genome shotgun (WGS) entry which is preliminary data.</text>
</comment>
<organism evidence="8 9">
    <name type="scientific">Penicillium angulare</name>
    <dbReference type="NCBI Taxonomy" id="116970"/>
    <lineage>
        <taxon>Eukaryota</taxon>
        <taxon>Fungi</taxon>
        <taxon>Dikarya</taxon>
        <taxon>Ascomycota</taxon>
        <taxon>Pezizomycotina</taxon>
        <taxon>Eurotiomycetes</taxon>
        <taxon>Eurotiomycetidae</taxon>
        <taxon>Eurotiales</taxon>
        <taxon>Aspergillaceae</taxon>
        <taxon>Penicillium</taxon>
    </lineage>
</organism>
<accession>A0A9W9FVJ0</accession>
<dbReference type="Pfam" id="PF09809">
    <property type="entry name" value="MRP-L27"/>
    <property type="match status" value="1"/>
</dbReference>
<evidence type="ECO:0000313" key="9">
    <source>
        <dbReference type="Proteomes" id="UP001149165"/>
    </source>
</evidence>
<keyword evidence="3" id="KW-0809">Transit peptide</keyword>
<evidence type="ECO:0000256" key="1">
    <source>
        <dbReference type="ARBA" id="ARBA00004173"/>
    </source>
</evidence>
<dbReference type="PANTHER" id="PTHR21338:SF0">
    <property type="entry name" value="LARGE RIBOSOMAL SUBUNIT PROTEIN ML41"/>
    <property type="match status" value="1"/>
</dbReference>
<dbReference type="PANTHER" id="PTHR21338">
    <property type="entry name" value="MITOCHONDRIAL RIBOSOMAL PROTEIN L41"/>
    <property type="match status" value="1"/>
</dbReference>
<name>A0A9W9FVJ0_9EURO</name>
<keyword evidence="6" id="KW-0687">Ribonucleoprotein</keyword>
<evidence type="ECO:0000256" key="7">
    <source>
        <dbReference type="SAM" id="MobiDB-lite"/>
    </source>
</evidence>
<evidence type="ECO:0000256" key="3">
    <source>
        <dbReference type="ARBA" id="ARBA00022946"/>
    </source>
</evidence>
<evidence type="ECO:0000256" key="2">
    <source>
        <dbReference type="ARBA" id="ARBA00010152"/>
    </source>
</evidence>
<evidence type="ECO:0008006" key="10">
    <source>
        <dbReference type="Google" id="ProtNLM"/>
    </source>
</evidence>
<comment type="subcellular location">
    <subcellularLocation>
        <location evidence="1">Mitochondrion</location>
    </subcellularLocation>
</comment>
<keyword evidence="5" id="KW-0496">Mitochondrion</keyword>
<evidence type="ECO:0000256" key="5">
    <source>
        <dbReference type="ARBA" id="ARBA00023128"/>
    </source>
</evidence>
<keyword evidence="9" id="KW-1185">Reference proteome</keyword>
<reference evidence="8" key="2">
    <citation type="journal article" date="2023" name="IMA Fungus">
        <title>Comparative genomic study of the Penicillium genus elucidates a diverse pangenome and 15 lateral gene transfer events.</title>
        <authorList>
            <person name="Petersen C."/>
            <person name="Sorensen T."/>
            <person name="Nielsen M.R."/>
            <person name="Sondergaard T.E."/>
            <person name="Sorensen J.L."/>
            <person name="Fitzpatrick D.A."/>
            <person name="Frisvad J.C."/>
            <person name="Nielsen K.L."/>
        </authorList>
    </citation>
    <scope>NUCLEOTIDE SEQUENCE</scope>
    <source>
        <strain evidence="8">IBT 30069</strain>
    </source>
</reference>
<evidence type="ECO:0000313" key="8">
    <source>
        <dbReference type="EMBL" id="KAJ5106447.1"/>
    </source>
</evidence>
<dbReference type="InterPro" id="IPR019189">
    <property type="entry name" value="Ribosomal_mL41"/>
</dbReference>
<evidence type="ECO:0000256" key="6">
    <source>
        <dbReference type="ARBA" id="ARBA00023274"/>
    </source>
</evidence>
<gene>
    <name evidence="8" type="ORF">N7456_003122</name>
</gene>
<feature type="region of interest" description="Disordered" evidence="7">
    <location>
        <begin position="114"/>
        <end position="135"/>
    </location>
</feature>
<keyword evidence="4" id="KW-0689">Ribosomal protein</keyword>
<dbReference type="OrthoDB" id="408933at2759"/>
<dbReference type="EMBL" id="JAPQKH010000003">
    <property type="protein sequence ID" value="KAJ5106447.1"/>
    <property type="molecule type" value="Genomic_DNA"/>
</dbReference>
<protein>
    <recommendedName>
        <fullName evidence="10">Ribosomal protein L27/L41, mitochondrial</fullName>
    </recommendedName>
</protein>
<proteinExistence type="inferred from homology"/>
<comment type="similarity">
    <text evidence="2">Belongs to the mitochondrion-specific ribosomal protein mL41 family.</text>
</comment>